<dbReference type="KEGG" id="ksk:KSE_23830"/>
<gene>
    <name evidence="2" type="ordered locus">KSE_23830</name>
</gene>
<reference evidence="2 3" key="1">
    <citation type="journal article" date="2010" name="DNA Res.">
        <title>Genome sequence of Kitasatospora setae NBRC 14216T: an evolutionary snapshot of the family Streptomycetaceae.</title>
        <authorList>
            <person name="Ichikawa N."/>
            <person name="Oguchi A."/>
            <person name="Ikeda H."/>
            <person name="Ishikawa J."/>
            <person name="Kitani S."/>
            <person name="Watanabe Y."/>
            <person name="Nakamura S."/>
            <person name="Katano Y."/>
            <person name="Kishi E."/>
            <person name="Sasagawa M."/>
            <person name="Ankai A."/>
            <person name="Fukui S."/>
            <person name="Hashimoto Y."/>
            <person name="Kamata S."/>
            <person name="Otoguro M."/>
            <person name="Tanikawa S."/>
            <person name="Nihira T."/>
            <person name="Horinouchi S."/>
            <person name="Ohnishi Y."/>
            <person name="Hayakawa M."/>
            <person name="Kuzuyama T."/>
            <person name="Arisawa A."/>
            <person name="Nomoto F."/>
            <person name="Miura H."/>
            <person name="Takahashi Y."/>
            <person name="Fujita N."/>
        </authorList>
    </citation>
    <scope>NUCLEOTIDE SEQUENCE [LARGE SCALE GENOMIC DNA]</scope>
    <source>
        <strain evidence="3">ATCC 33774 / DSM 43861 / JCM 3304 / KCC A-0304 / NBRC 14216 / KM-6054</strain>
    </source>
</reference>
<dbReference type="EMBL" id="AP010968">
    <property type="protein sequence ID" value="BAJ28200.1"/>
    <property type="molecule type" value="Genomic_DNA"/>
</dbReference>
<dbReference type="Proteomes" id="UP000007076">
    <property type="component" value="Chromosome"/>
</dbReference>
<proteinExistence type="predicted"/>
<organism evidence="2 3">
    <name type="scientific">Kitasatospora setae (strain ATCC 33774 / DSM 43861 / JCM 3304 / KCC A-0304 / NBRC 14216 / KM-6054)</name>
    <name type="common">Streptomyces setae</name>
    <dbReference type="NCBI Taxonomy" id="452652"/>
    <lineage>
        <taxon>Bacteria</taxon>
        <taxon>Bacillati</taxon>
        <taxon>Actinomycetota</taxon>
        <taxon>Actinomycetes</taxon>
        <taxon>Kitasatosporales</taxon>
        <taxon>Streptomycetaceae</taxon>
        <taxon>Kitasatospora</taxon>
    </lineage>
</organism>
<dbReference type="InterPro" id="IPR009492">
    <property type="entry name" value="TniQ"/>
</dbReference>
<dbReference type="STRING" id="452652.KSE_23830"/>
<keyword evidence="3" id="KW-1185">Reference proteome</keyword>
<protein>
    <recommendedName>
        <fullName evidence="1">TniQ domain-containing protein</fullName>
    </recommendedName>
</protein>
<evidence type="ECO:0000313" key="3">
    <source>
        <dbReference type="Proteomes" id="UP000007076"/>
    </source>
</evidence>
<name>E4NAG9_KITSK</name>
<dbReference type="RefSeq" id="WP_014135516.1">
    <property type="nucleotide sequence ID" value="NC_016109.1"/>
</dbReference>
<evidence type="ECO:0000313" key="2">
    <source>
        <dbReference type="EMBL" id="BAJ28200.1"/>
    </source>
</evidence>
<dbReference type="Pfam" id="PF06527">
    <property type="entry name" value="TniQ"/>
    <property type="match status" value="1"/>
</dbReference>
<evidence type="ECO:0000259" key="1">
    <source>
        <dbReference type="Pfam" id="PF06527"/>
    </source>
</evidence>
<sequence length="356" mass="37720">MLARRLPIAPAPVAGEWLGSWVGRAAFTLGLSQAQFLRTVGVSDAGSLPSHGIAVTDSTAAHLAEATGLTPATVTAMTFEPYAAAIDIPDRPLKPAQLRQWQAGQWVSVFASRFCPLCVADLPVLKTKWRFGLVGVCRVHHVLLVDVCPACGRRPRSVQSRQIGRVAASPTPLDPAQCGNLITGPGRIDGRCRQTLGAVETVIVRQTVADRQHAVLGGMDSRHRALWGRREEPWVVARTGRFLVALVRAVAIPGEVEALLPDDAVADAVPVILRSVRPSELLSGPLSAVEAAALTSLLAALFADAEALSSGGFVQRWLARARRSGVLQGLSREGAVDGVSAPVARLVDHVWEGSRG</sequence>
<accession>E4NAG9</accession>
<dbReference type="HOGENOM" id="CLU_777977_0_0_11"/>
<feature type="domain" description="TniQ" evidence="1">
    <location>
        <begin position="7"/>
        <end position="144"/>
    </location>
</feature>
<dbReference type="AlphaFoldDB" id="E4NAG9"/>